<dbReference type="CDD" id="cd09019">
    <property type="entry name" value="galactose_mutarotase_like"/>
    <property type="match status" value="1"/>
</dbReference>
<comment type="subcellular location">
    <subcellularLocation>
        <location evidence="2">Cytoplasm</location>
    </subcellularLocation>
</comment>
<reference evidence="17 19" key="2">
    <citation type="journal article" date="2016" name="Front. Microbiol.">
        <title>Industrial Acetogenic Biocatalysts: A Comparative Metabolic and Genomic Analysis.</title>
        <authorList>
            <person name="Bengelsdorf F."/>
            <person name="Poehlein A."/>
            <person name="Sonja S."/>
            <person name="Erz C."/>
            <person name="Hummel T."/>
            <person name="Hoffmeister S."/>
            <person name="Daniel R."/>
            <person name="Durre P."/>
        </authorList>
    </citation>
    <scope>NUCLEOTIDE SEQUENCE [LARGE SCALE GENOMIC DNA]</scope>
    <source>
        <strain evidence="17 19">PTA-10522</strain>
    </source>
</reference>
<evidence type="ECO:0000256" key="13">
    <source>
        <dbReference type="PIRSR" id="PIRSR005096-1"/>
    </source>
</evidence>
<dbReference type="EMBL" id="LROR01000032">
    <property type="protein sequence ID" value="OBR96704.1"/>
    <property type="molecule type" value="Genomic_DNA"/>
</dbReference>
<evidence type="ECO:0000313" key="17">
    <source>
        <dbReference type="EMBL" id="OBR96704.1"/>
    </source>
</evidence>
<dbReference type="EC" id="5.1.3.3" evidence="6 12"/>
<dbReference type="Proteomes" id="UP000077384">
    <property type="component" value="Unassembled WGS sequence"/>
</dbReference>
<keyword evidence="10 12" id="KW-0413">Isomerase</keyword>
<dbReference type="GO" id="GO:0004034">
    <property type="term" value="F:aldose 1-epimerase activity"/>
    <property type="evidence" value="ECO:0007669"/>
    <property type="project" value="UniProtKB-EC"/>
</dbReference>
<keyword evidence="11 12" id="KW-0119">Carbohydrate metabolism</keyword>
<dbReference type="PANTHER" id="PTHR10091">
    <property type="entry name" value="ALDOSE-1-EPIMERASE"/>
    <property type="match status" value="1"/>
</dbReference>
<protein>
    <recommendedName>
        <fullName evidence="7 12">Aldose 1-epimerase</fullName>
        <ecNumber evidence="6 12">5.1.3.3</ecNumber>
    </recommendedName>
</protein>
<dbReference type="InterPro" id="IPR018052">
    <property type="entry name" value="Ald1_epimerase_CS"/>
</dbReference>
<dbReference type="InterPro" id="IPR014718">
    <property type="entry name" value="GH-type_carb-bd"/>
</dbReference>
<evidence type="ECO:0000256" key="5">
    <source>
        <dbReference type="ARBA" id="ARBA00011245"/>
    </source>
</evidence>
<dbReference type="GO" id="GO:0006006">
    <property type="term" value="P:glucose metabolic process"/>
    <property type="evidence" value="ECO:0007669"/>
    <property type="project" value="TreeGrafter"/>
</dbReference>
<keyword evidence="9" id="KW-0597">Phosphoprotein</keyword>
<evidence type="ECO:0000256" key="10">
    <source>
        <dbReference type="ARBA" id="ARBA00023235"/>
    </source>
</evidence>
<comment type="similarity">
    <text evidence="4 12">Belongs to the aldose epimerase family.</text>
</comment>
<reference evidence="16 18" key="1">
    <citation type="journal article" date="2015" name="Biotechnol. Bioeng.">
        <title>Genome sequence and phenotypic characterization of Caulobacter segnis.</title>
        <authorList>
            <person name="Patel S."/>
            <person name="Fletcher B."/>
            <person name="Scott D.C."/>
            <person name="Ely B."/>
        </authorList>
    </citation>
    <scope>NUCLEOTIDE SEQUENCE [LARGE SCALE GENOMIC DNA]</scope>
    <source>
        <strain evidence="16 18">PS02</strain>
    </source>
</reference>
<dbReference type="EMBL" id="LITQ01000008">
    <property type="protein sequence ID" value="OAA94142.1"/>
    <property type="molecule type" value="Genomic_DNA"/>
</dbReference>
<dbReference type="Proteomes" id="UP000093694">
    <property type="component" value="Unassembled WGS sequence"/>
</dbReference>
<evidence type="ECO:0000256" key="8">
    <source>
        <dbReference type="ARBA" id="ARBA00022490"/>
    </source>
</evidence>
<dbReference type="Pfam" id="PF01263">
    <property type="entry name" value="Aldose_epim"/>
    <property type="match status" value="1"/>
</dbReference>
<evidence type="ECO:0000256" key="7">
    <source>
        <dbReference type="ARBA" id="ARBA00014165"/>
    </source>
</evidence>
<dbReference type="FunFam" id="2.70.98.10:FF:000003">
    <property type="entry name" value="Aldose 1-epimerase"/>
    <property type="match status" value="1"/>
</dbReference>
<dbReference type="PATRIC" id="fig|1705578.3.peg.3708"/>
<dbReference type="InterPro" id="IPR015443">
    <property type="entry name" value="Aldose_1-epimerase"/>
</dbReference>
<sequence>MGIMKEVFGKVSKDKEVYIFTLCNENSMSVKISNYGGRMISLTVPDKEGKLDDIVLGYKNLEGYIKGKFFFGAIIGRNANRIKGAEIKIDDKVYSLTKNEGENQLHGGIVGFDKVLWTPRTYVDDDGNECLELSYTSKDGEEGYPGNLNVKVVYTIKRDNELRIDYFAVSDKDTVVNLTNHSYFNLSGHLSKSILDHQVMINSDRFTANDRESVPTGEIRFVENTPMDFRKLTTVGKSISSKYDQIIYGNGYDHNWILNRKGKNLEMAAEVLDPRSGRVMKVYTTKPGVQFYTGNYLNEFENCKGDTCYTKNSGLCLETQYFPDALNHNNFPSPVLKVGENYRHTTIYKFLTI</sequence>
<evidence type="ECO:0000256" key="15">
    <source>
        <dbReference type="PIRSR" id="PIRSR005096-3"/>
    </source>
</evidence>
<dbReference type="InterPro" id="IPR011013">
    <property type="entry name" value="Gal_mutarotase_sf_dom"/>
</dbReference>
<dbReference type="RefSeq" id="WP_063600512.1">
    <property type="nucleotide sequence ID" value="NZ_LITQ01000008.1"/>
</dbReference>
<dbReference type="GO" id="GO:0033499">
    <property type="term" value="P:galactose catabolic process via UDP-galactose, Leloir pathway"/>
    <property type="evidence" value="ECO:0007669"/>
    <property type="project" value="TreeGrafter"/>
</dbReference>
<dbReference type="UniPathway" id="UPA00242"/>
<name>A0A162LCI6_9CLOT</name>
<dbReference type="Gene3D" id="2.70.98.10">
    <property type="match status" value="1"/>
</dbReference>
<evidence type="ECO:0000256" key="2">
    <source>
        <dbReference type="ARBA" id="ARBA00004496"/>
    </source>
</evidence>
<evidence type="ECO:0000256" key="3">
    <source>
        <dbReference type="ARBA" id="ARBA00005028"/>
    </source>
</evidence>
<gene>
    <name evidence="16" type="primary">mro</name>
    <name evidence="17" type="ORF">CLCOS_08660</name>
    <name evidence="16" type="ORF">WX73_03712</name>
</gene>
<evidence type="ECO:0000256" key="9">
    <source>
        <dbReference type="ARBA" id="ARBA00022553"/>
    </source>
</evidence>
<evidence type="ECO:0000313" key="18">
    <source>
        <dbReference type="Proteomes" id="UP000077384"/>
    </source>
</evidence>
<evidence type="ECO:0000313" key="16">
    <source>
        <dbReference type="EMBL" id="OAA94142.1"/>
    </source>
</evidence>
<keyword evidence="8" id="KW-0963">Cytoplasm</keyword>
<keyword evidence="19" id="KW-1185">Reference proteome</keyword>
<dbReference type="NCBIfam" id="NF008277">
    <property type="entry name" value="PRK11055.1"/>
    <property type="match status" value="1"/>
</dbReference>
<evidence type="ECO:0000256" key="14">
    <source>
        <dbReference type="PIRSR" id="PIRSR005096-2"/>
    </source>
</evidence>
<feature type="binding site" evidence="14">
    <location>
        <position position="253"/>
    </location>
    <ligand>
        <name>beta-D-galactose</name>
        <dbReference type="ChEBI" id="CHEBI:27667"/>
    </ligand>
</feature>
<feature type="active site" description="Proton donor" evidence="13">
    <location>
        <position position="181"/>
    </location>
</feature>
<evidence type="ECO:0000313" key="19">
    <source>
        <dbReference type="Proteomes" id="UP000093694"/>
    </source>
</evidence>
<dbReference type="GO" id="GO:0030246">
    <property type="term" value="F:carbohydrate binding"/>
    <property type="evidence" value="ECO:0007669"/>
    <property type="project" value="InterPro"/>
</dbReference>
<dbReference type="PROSITE" id="PS00545">
    <property type="entry name" value="ALDOSE_1_EPIMERASE"/>
    <property type="match status" value="1"/>
</dbReference>
<feature type="binding site" evidence="15">
    <location>
        <begin position="80"/>
        <end position="81"/>
    </location>
    <ligand>
        <name>beta-D-galactose</name>
        <dbReference type="ChEBI" id="CHEBI:27667"/>
    </ligand>
</feature>
<organism evidence="16 18">
    <name type="scientific">Clostridium coskatii</name>
    <dbReference type="NCBI Taxonomy" id="1705578"/>
    <lineage>
        <taxon>Bacteria</taxon>
        <taxon>Bacillati</taxon>
        <taxon>Bacillota</taxon>
        <taxon>Clostridia</taxon>
        <taxon>Eubacteriales</taxon>
        <taxon>Clostridiaceae</taxon>
        <taxon>Clostridium</taxon>
    </lineage>
</organism>
<comment type="subunit">
    <text evidence="5">Monomer.</text>
</comment>
<proteinExistence type="inferred from homology"/>
<dbReference type="PANTHER" id="PTHR10091:SF0">
    <property type="entry name" value="GALACTOSE MUTAROTASE"/>
    <property type="match status" value="1"/>
</dbReference>
<dbReference type="InterPro" id="IPR008183">
    <property type="entry name" value="Aldose_1/G6P_1-epimerase"/>
</dbReference>
<evidence type="ECO:0000256" key="4">
    <source>
        <dbReference type="ARBA" id="ARBA00006206"/>
    </source>
</evidence>
<comment type="caution">
    <text evidence="16">The sequence shown here is derived from an EMBL/GenBank/DDBJ whole genome shotgun (WGS) entry which is preliminary data.</text>
</comment>
<evidence type="ECO:0000256" key="11">
    <source>
        <dbReference type="ARBA" id="ARBA00023277"/>
    </source>
</evidence>
<evidence type="ECO:0000256" key="12">
    <source>
        <dbReference type="PIRNR" id="PIRNR005096"/>
    </source>
</evidence>
<dbReference type="SUPFAM" id="SSF74650">
    <property type="entry name" value="Galactose mutarotase-like"/>
    <property type="match status" value="1"/>
</dbReference>
<comment type="catalytic activity">
    <reaction evidence="1 12">
        <text>alpha-D-glucose = beta-D-glucose</text>
        <dbReference type="Rhea" id="RHEA:10264"/>
        <dbReference type="ChEBI" id="CHEBI:15903"/>
        <dbReference type="ChEBI" id="CHEBI:17925"/>
        <dbReference type="EC" id="5.1.3.3"/>
    </reaction>
</comment>
<dbReference type="InterPro" id="IPR047215">
    <property type="entry name" value="Galactose_mutarotase-like"/>
</dbReference>
<dbReference type="PIRSF" id="PIRSF005096">
    <property type="entry name" value="GALM"/>
    <property type="match status" value="1"/>
</dbReference>
<feature type="binding site" evidence="15">
    <location>
        <begin position="181"/>
        <end position="183"/>
    </location>
    <ligand>
        <name>beta-D-galactose</name>
        <dbReference type="ChEBI" id="CHEBI:27667"/>
    </ligand>
</feature>
<accession>A0A162LCI6</accession>
<feature type="active site" description="Proton acceptor" evidence="13">
    <location>
        <position position="318"/>
    </location>
</feature>
<dbReference type="AlphaFoldDB" id="A0A162LCI6"/>
<dbReference type="GO" id="GO:0005737">
    <property type="term" value="C:cytoplasm"/>
    <property type="evidence" value="ECO:0007669"/>
    <property type="project" value="UniProtKB-SubCell"/>
</dbReference>
<evidence type="ECO:0000256" key="6">
    <source>
        <dbReference type="ARBA" id="ARBA00013185"/>
    </source>
</evidence>
<comment type="pathway">
    <text evidence="3 12">Carbohydrate metabolism; hexose metabolism.</text>
</comment>
<evidence type="ECO:0000256" key="1">
    <source>
        <dbReference type="ARBA" id="ARBA00001614"/>
    </source>
</evidence>